<comment type="subcellular location">
    <subcellularLocation>
        <location evidence="2">Cell membrane</location>
    </subcellularLocation>
</comment>
<dbReference type="Proteomes" id="UP001430755">
    <property type="component" value="Unassembled WGS sequence"/>
</dbReference>
<evidence type="ECO:0000313" key="13">
    <source>
        <dbReference type="EMBL" id="MCI2242597.1"/>
    </source>
</evidence>
<keyword evidence="10 11" id="KW-0472">Membrane</keyword>
<evidence type="ECO:0000256" key="8">
    <source>
        <dbReference type="ARBA" id="ARBA00022989"/>
    </source>
</evidence>
<evidence type="ECO:0000256" key="7">
    <source>
        <dbReference type="ARBA" id="ARBA00022777"/>
    </source>
</evidence>
<dbReference type="PROSITE" id="PS50109">
    <property type="entry name" value="HIS_KIN"/>
    <property type="match status" value="1"/>
</dbReference>
<evidence type="ECO:0000256" key="11">
    <source>
        <dbReference type="SAM" id="Phobius"/>
    </source>
</evidence>
<keyword evidence="5" id="KW-0808">Transferase</keyword>
<protein>
    <recommendedName>
        <fullName evidence="3">histidine kinase</fullName>
        <ecNumber evidence="3">2.7.13.3</ecNumber>
    </recommendedName>
</protein>
<dbReference type="InterPro" id="IPR003661">
    <property type="entry name" value="HisK_dim/P_dom"/>
</dbReference>
<evidence type="ECO:0000256" key="5">
    <source>
        <dbReference type="ARBA" id="ARBA00022679"/>
    </source>
</evidence>
<accession>A0ABS9WJF6</accession>
<dbReference type="Pfam" id="PF00512">
    <property type="entry name" value="HisKA"/>
    <property type="match status" value="1"/>
</dbReference>
<dbReference type="EMBL" id="JAJMLW010000003">
    <property type="protein sequence ID" value="MCI2242597.1"/>
    <property type="molecule type" value="Genomic_DNA"/>
</dbReference>
<dbReference type="InterPro" id="IPR004358">
    <property type="entry name" value="Sig_transdc_His_kin-like_C"/>
</dbReference>
<keyword evidence="8 11" id="KW-1133">Transmembrane helix</keyword>
<gene>
    <name evidence="13" type="ORF">LPT13_09565</name>
</gene>
<dbReference type="SMART" id="SM00387">
    <property type="entry name" value="HATPase_c"/>
    <property type="match status" value="1"/>
</dbReference>
<keyword evidence="7 13" id="KW-0418">Kinase</keyword>
<dbReference type="InterPro" id="IPR005467">
    <property type="entry name" value="His_kinase_dom"/>
</dbReference>
<dbReference type="InterPro" id="IPR003594">
    <property type="entry name" value="HATPase_dom"/>
</dbReference>
<sequence>MGSAATLFRQSALLALAMALVVVAAQVSAGSGAATWCAVSGVVALVFFLAVSWSRHRQIHRLTAEIDEVLHGGRSVGFSSCREGDVAVLTNELGKMVARLARTSELLACEKTALADALADVSHQIRTPLTAVGLMLPGIEAADDPVRRKRAVCELEALLDRIAWLVTTLLKIAKVDAGAMPLSARPVSAAAVARRAVEPLATAMDLHDVALVLDLDEDATFDGDARWTAEAVENIVKNCMEHTPPGGEVRVRVSADALVTSIVVSDTGPGIAPEDLPHVFERFYRGRASDVGEALGAGGLRTSGGFGIGLALAQALVSAQGGTLRASNADAGGARFALSFPKLVV</sequence>
<dbReference type="SMART" id="SM00388">
    <property type="entry name" value="HisKA"/>
    <property type="match status" value="1"/>
</dbReference>
<dbReference type="SUPFAM" id="SSF55874">
    <property type="entry name" value="ATPase domain of HSP90 chaperone/DNA topoisomerase II/histidine kinase"/>
    <property type="match status" value="1"/>
</dbReference>
<evidence type="ECO:0000313" key="14">
    <source>
        <dbReference type="Proteomes" id="UP001430755"/>
    </source>
</evidence>
<dbReference type="Gene3D" id="3.30.565.10">
    <property type="entry name" value="Histidine kinase-like ATPase, C-terminal domain"/>
    <property type="match status" value="1"/>
</dbReference>
<dbReference type="PRINTS" id="PR00344">
    <property type="entry name" value="BCTRLSENSOR"/>
</dbReference>
<evidence type="ECO:0000256" key="9">
    <source>
        <dbReference type="ARBA" id="ARBA00023012"/>
    </source>
</evidence>
<dbReference type="PANTHER" id="PTHR45436:SF5">
    <property type="entry name" value="SENSOR HISTIDINE KINASE TRCS"/>
    <property type="match status" value="1"/>
</dbReference>
<reference evidence="13" key="1">
    <citation type="submission" date="2021-11" db="EMBL/GenBank/DDBJ databases">
        <title>A Novel Adlercreutzia Species, isolated from a Allomyrina dichotoma larva feces.</title>
        <authorList>
            <person name="Suh M.K."/>
        </authorList>
    </citation>
    <scope>NUCLEOTIDE SEQUENCE</scope>
    <source>
        <strain evidence="13">JBNU-10</strain>
    </source>
</reference>
<name>A0ABS9WJF6_9ACTN</name>
<evidence type="ECO:0000256" key="6">
    <source>
        <dbReference type="ARBA" id="ARBA00022692"/>
    </source>
</evidence>
<evidence type="ECO:0000256" key="1">
    <source>
        <dbReference type="ARBA" id="ARBA00000085"/>
    </source>
</evidence>
<feature type="transmembrane region" description="Helical" evidence="11">
    <location>
        <begin position="7"/>
        <end position="27"/>
    </location>
</feature>
<evidence type="ECO:0000256" key="2">
    <source>
        <dbReference type="ARBA" id="ARBA00004236"/>
    </source>
</evidence>
<evidence type="ECO:0000259" key="12">
    <source>
        <dbReference type="PROSITE" id="PS50109"/>
    </source>
</evidence>
<dbReference type="EC" id="2.7.13.3" evidence="3"/>
<proteinExistence type="predicted"/>
<keyword evidence="14" id="KW-1185">Reference proteome</keyword>
<feature type="transmembrane region" description="Helical" evidence="11">
    <location>
        <begin position="33"/>
        <end position="53"/>
    </location>
</feature>
<dbReference type="InterPro" id="IPR050428">
    <property type="entry name" value="TCS_sensor_his_kinase"/>
</dbReference>
<organism evidence="13 14">
    <name type="scientific">Adlercreutzia faecimuris</name>
    <dbReference type="NCBI Taxonomy" id="2897341"/>
    <lineage>
        <taxon>Bacteria</taxon>
        <taxon>Bacillati</taxon>
        <taxon>Actinomycetota</taxon>
        <taxon>Coriobacteriia</taxon>
        <taxon>Eggerthellales</taxon>
        <taxon>Eggerthellaceae</taxon>
        <taxon>Adlercreutzia</taxon>
    </lineage>
</organism>
<comment type="caution">
    <text evidence="13">The sequence shown here is derived from an EMBL/GenBank/DDBJ whole genome shotgun (WGS) entry which is preliminary data.</text>
</comment>
<dbReference type="Pfam" id="PF02518">
    <property type="entry name" value="HATPase_c"/>
    <property type="match status" value="1"/>
</dbReference>
<feature type="domain" description="Histidine kinase" evidence="12">
    <location>
        <begin position="120"/>
        <end position="344"/>
    </location>
</feature>
<dbReference type="CDD" id="cd00082">
    <property type="entry name" value="HisKA"/>
    <property type="match status" value="1"/>
</dbReference>
<comment type="catalytic activity">
    <reaction evidence="1">
        <text>ATP + protein L-histidine = ADP + protein N-phospho-L-histidine.</text>
        <dbReference type="EC" id="2.7.13.3"/>
    </reaction>
</comment>
<keyword evidence="6 11" id="KW-0812">Transmembrane</keyword>
<evidence type="ECO:0000256" key="10">
    <source>
        <dbReference type="ARBA" id="ARBA00023136"/>
    </source>
</evidence>
<keyword evidence="9" id="KW-0902">Two-component regulatory system</keyword>
<dbReference type="InterPro" id="IPR036097">
    <property type="entry name" value="HisK_dim/P_sf"/>
</dbReference>
<dbReference type="Gene3D" id="1.10.287.130">
    <property type="match status" value="1"/>
</dbReference>
<dbReference type="CDD" id="cd00075">
    <property type="entry name" value="HATPase"/>
    <property type="match status" value="1"/>
</dbReference>
<dbReference type="RefSeq" id="WP_242166015.1">
    <property type="nucleotide sequence ID" value="NZ_JAJMLW010000003.1"/>
</dbReference>
<dbReference type="SUPFAM" id="SSF47384">
    <property type="entry name" value="Homodimeric domain of signal transducing histidine kinase"/>
    <property type="match status" value="1"/>
</dbReference>
<evidence type="ECO:0000256" key="4">
    <source>
        <dbReference type="ARBA" id="ARBA00022553"/>
    </source>
</evidence>
<dbReference type="GO" id="GO:0016301">
    <property type="term" value="F:kinase activity"/>
    <property type="evidence" value="ECO:0007669"/>
    <property type="project" value="UniProtKB-KW"/>
</dbReference>
<dbReference type="InterPro" id="IPR036890">
    <property type="entry name" value="HATPase_C_sf"/>
</dbReference>
<evidence type="ECO:0000256" key="3">
    <source>
        <dbReference type="ARBA" id="ARBA00012438"/>
    </source>
</evidence>
<keyword evidence="4" id="KW-0597">Phosphoprotein</keyword>
<dbReference type="PANTHER" id="PTHR45436">
    <property type="entry name" value="SENSOR HISTIDINE KINASE YKOH"/>
    <property type="match status" value="1"/>
</dbReference>